<feature type="region of interest" description="Disordered" evidence="2">
    <location>
        <begin position="322"/>
        <end position="344"/>
    </location>
</feature>
<dbReference type="CDD" id="cd06466">
    <property type="entry name" value="p23_CS_SGT1_like"/>
    <property type="match status" value="1"/>
</dbReference>
<organism evidence="5 6">
    <name type="scientific">Ogataea philodendri</name>
    <dbReference type="NCBI Taxonomy" id="1378263"/>
    <lineage>
        <taxon>Eukaryota</taxon>
        <taxon>Fungi</taxon>
        <taxon>Dikarya</taxon>
        <taxon>Ascomycota</taxon>
        <taxon>Saccharomycotina</taxon>
        <taxon>Pichiomycetes</taxon>
        <taxon>Pichiales</taxon>
        <taxon>Pichiaceae</taxon>
        <taxon>Ogataea</taxon>
    </lineage>
</organism>
<comment type="caution">
    <text evidence="5">The sequence shown here is derived from an EMBL/GenBank/DDBJ whole genome shotgun (WGS) entry which is preliminary data.</text>
</comment>
<gene>
    <name evidence="5" type="ORF">OGAPHI_002900</name>
</gene>
<dbReference type="SUPFAM" id="SSF48452">
    <property type="entry name" value="TPR-like"/>
    <property type="match status" value="1"/>
</dbReference>
<name>A0A9P8T6T3_9ASCO</name>
<sequence>MAIGNLLQNGERALDQDHLDEAVFNANQALKENENSFKALYLRNRAYLRSKKYDLAIDDASKLVTVAQNSGKREDIALALRQKGVSLFRVSQNESAYEHISQSEKLNPKDQETLMLKKMIENRLKKQGTQTLPESVPQEIHSPKTQESKQNLKVDWYDSKELVSISIFVKNIPSESLKVEFSEHSVDVSFKTKDSSEFNYSLDPLYGPIDPEKSSFKLFGTKLELYLSKNSESTWKSLEKTGEDSSFSQIPKDDFSSSTLSYPSSSRKKINWDQLNIDDDNEYSDQNPDDFFKKLYQNADEDTKRAMMKSYLESNGTALSTDWSEVGQKKVDTTPPDGAEVKKW</sequence>
<dbReference type="GeneID" id="70234867"/>
<dbReference type="InterPro" id="IPR011990">
    <property type="entry name" value="TPR-like_helical_dom_sf"/>
</dbReference>
<reference evidence="5" key="2">
    <citation type="submission" date="2021-01" db="EMBL/GenBank/DDBJ databases">
        <authorList>
            <person name="Schikora-Tamarit M.A."/>
        </authorList>
    </citation>
    <scope>NUCLEOTIDE SEQUENCE</scope>
    <source>
        <strain evidence="5">CBS6075</strain>
    </source>
</reference>
<dbReference type="PROSITE" id="PS51048">
    <property type="entry name" value="SGS"/>
    <property type="match status" value="1"/>
</dbReference>
<dbReference type="InterPro" id="IPR044563">
    <property type="entry name" value="Sgt1-like"/>
</dbReference>
<dbReference type="PROSITE" id="PS51203">
    <property type="entry name" value="CS"/>
    <property type="match status" value="1"/>
</dbReference>
<feature type="region of interest" description="Disordered" evidence="2">
    <location>
        <begin position="127"/>
        <end position="147"/>
    </location>
</feature>
<feature type="domain" description="SGS" evidence="3">
    <location>
        <begin position="261"/>
        <end position="344"/>
    </location>
</feature>
<dbReference type="Pfam" id="PF04969">
    <property type="entry name" value="CS"/>
    <property type="match status" value="1"/>
</dbReference>
<evidence type="ECO:0008006" key="7">
    <source>
        <dbReference type="Google" id="ProtNLM"/>
    </source>
</evidence>
<dbReference type="EMBL" id="JAEUBE010000183">
    <property type="protein sequence ID" value="KAH3667251.1"/>
    <property type="molecule type" value="Genomic_DNA"/>
</dbReference>
<evidence type="ECO:0000256" key="2">
    <source>
        <dbReference type="SAM" id="MobiDB-lite"/>
    </source>
</evidence>
<dbReference type="SMART" id="SM00028">
    <property type="entry name" value="TPR"/>
    <property type="match status" value="2"/>
</dbReference>
<dbReference type="InterPro" id="IPR007699">
    <property type="entry name" value="SGS_dom"/>
</dbReference>
<reference evidence="5" key="1">
    <citation type="journal article" date="2021" name="Open Biol.">
        <title>Shared evolutionary footprints suggest mitochondrial oxidative damage underlies multiple complex I losses in fungi.</title>
        <authorList>
            <person name="Schikora-Tamarit M.A."/>
            <person name="Marcet-Houben M."/>
            <person name="Nosek J."/>
            <person name="Gabaldon T."/>
        </authorList>
    </citation>
    <scope>NUCLEOTIDE SEQUENCE</scope>
    <source>
        <strain evidence="5">CBS6075</strain>
    </source>
</reference>
<feature type="domain" description="CS" evidence="4">
    <location>
        <begin position="149"/>
        <end position="239"/>
    </location>
</feature>
<dbReference type="AlphaFoldDB" id="A0A9P8T6T3"/>
<evidence type="ECO:0000256" key="1">
    <source>
        <dbReference type="ARBA" id="ARBA00008509"/>
    </source>
</evidence>
<dbReference type="Pfam" id="PF05002">
    <property type="entry name" value="SGS"/>
    <property type="match status" value="1"/>
</dbReference>
<dbReference type="InterPro" id="IPR008978">
    <property type="entry name" value="HSP20-like_chaperone"/>
</dbReference>
<dbReference type="OrthoDB" id="1898560at2759"/>
<proteinExistence type="inferred from homology"/>
<evidence type="ECO:0000313" key="5">
    <source>
        <dbReference type="EMBL" id="KAH3667251.1"/>
    </source>
</evidence>
<keyword evidence="6" id="KW-1185">Reference proteome</keyword>
<dbReference type="Proteomes" id="UP000769157">
    <property type="component" value="Unassembled WGS sequence"/>
</dbReference>
<dbReference type="InterPro" id="IPR007052">
    <property type="entry name" value="CS_dom"/>
</dbReference>
<dbReference type="InterPro" id="IPR019734">
    <property type="entry name" value="TPR_rpt"/>
</dbReference>
<protein>
    <recommendedName>
        <fullName evidence="7">Protein SGT1</fullName>
    </recommendedName>
</protein>
<evidence type="ECO:0000313" key="6">
    <source>
        <dbReference type="Proteomes" id="UP000769157"/>
    </source>
</evidence>
<evidence type="ECO:0000259" key="4">
    <source>
        <dbReference type="PROSITE" id="PS51203"/>
    </source>
</evidence>
<dbReference type="SUPFAM" id="SSF49764">
    <property type="entry name" value="HSP20-like chaperones"/>
    <property type="match status" value="1"/>
</dbReference>
<dbReference type="Gene3D" id="1.25.40.10">
    <property type="entry name" value="Tetratricopeptide repeat domain"/>
    <property type="match status" value="1"/>
</dbReference>
<dbReference type="RefSeq" id="XP_046062063.1">
    <property type="nucleotide sequence ID" value="XM_046203821.1"/>
</dbReference>
<evidence type="ECO:0000259" key="3">
    <source>
        <dbReference type="PROSITE" id="PS51048"/>
    </source>
</evidence>
<comment type="similarity">
    <text evidence="1">Belongs to the SGT1 family.</text>
</comment>
<dbReference type="Gene3D" id="2.60.40.790">
    <property type="match status" value="1"/>
</dbReference>
<dbReference type="PANTHER" id="PTHR45862">
    <property type="entry name" value="PROTEIN SGT1 HOMOLOG"/>
    <property type="match status" value="1"/>
</dbReference>
<dbReference type="GO" id="GO:0051087">
    <property type="term" value="F:protein-folding chaperone binding"/>
    <property type="evidence" value="ECO:0007669"/>
    <property type="project" value="InterPro"/>
</dbReference>
<accession>A0A9P8T6T3</accession>